<dbReference type="InterPro" id="IPR011010">
    <property type="entry name" value="DNA_brk_join_enz"/>
</dbReference>
<dbReference type="CDD" id="cd01184">
    <property type="entry name" value="INT_C_like_1"/>
    <property type="match status" value="1"/>
</dbReference>
<reference evidence="4 5" key="1">
    <citation type="submission" date="2020-12" db="EMBL/GenBank/DDBJ databases">
        <title>FDA dAtabase for Regulatory Grade micrObial Sequences (FDA-ARGOS): Supporting development and validation of Infectious Disease Dx tests.</title>
        <authorList>
            <person name="Sproer C."/>
            <person name="Gronow S."/>
            <person name="Severitt S."/>
            <person name="Schroder I."/>
            <person name="Tallon L."/>
            <person name="Sadzewicz L."/>
            <person name="Zhao X."/>
            <person name="Boylan J."/>
            <person name="Ott S."/>
            <person name="Bowen H."/>
            <person name="Vavikolanu K."/>
            <person name="Mehta A."/>
            <person name="Aluvathingal J."/>
            <person name="Nadendla S."/>
            <person name="Lowell S."/>
            <person name="Myers T."/>
            <person name="Yan Y."/>
            <person name="Sichtig H."/>
        </authorList>
    </citation>
    <scope>NUCLEOTIDE SEQUENCE [LARGE SCALE GENOMIC DNA]</scope>
    <source>
        <strain evidence="4 5">FDAARGOS_877</strain>
    </source>
</reference>
<feature type="domain" description="Tyr recombinase" evidence="3">
    <location>
        <begin position="344"/>
        <end position="569"/>
    </location>
</feature>
<evidence type="ECO:0000313" key="5">
    <source>
        <dbReference type="Proteomes" id="UP000595058"/>
    </source>
</evidence>
<accession>A0ABX6Y0K4</accession>
<name>A0ABX6Y0K4_9GAMM</name>
<organism evidence="4 5">
    <name type="scientific">Stutzerimonas frequens</name>
    <dbReference type="NCBI Taxonomy" id="2968969"/>
    <lineage>
        <taxon>Bacteria</taxon>
        <taxon>Pseudomonadati</taxon>
        <taxon>Pseudomonadota</taxon>
        <taxon>Gammaproteobacteria</taxon>
        <taxon>Pseudomonadales</taxon>
        <taxon>Pseudomonadaceae</taxon>
        <taxon>Stutzerimonas</taxon>
    </lineage>
</organism>
<evidence type="ECO:0000256" key="2">
    <source>
        <dbReference type="SAM" id="MobiDB-lite"/>
    </source>
</evidence>
<dbReference type="Gene3D" id="1.10.443.10">
    <property type="entry name" value="Intergrase catalytic core"/>
    <property type="match status" value="1"/>
</dbReference>
<evidence type="ECO:0000313" key="4">
    <source>
        <dbReference type="EMBL" id="QPT19737.1"/>
    </source>
</evidence>
<dbReference type="Proteomes" id="UP000595058">
    <property type="component" value="Chromosome"/>
</dbReference>
<evidence type="ECO:0000256" key="1">
    <source>
        <dbReference type="ARBA" id="ARBA00023172"/>
    </source>
</evidence>
<protein>
    <submittedName>
        <fullName evidence="4">Site-specific integrase</fullName>
    </submittedName>
</protein>
<dbReference type="Pfam" id="PF20172">
    <property type="entry name" value="DUF6538"/>
    <property type="match status" value="1"/>
</dbReference>
<dbReference type="PROSITE" id="PS51898">
    <property type="entry name" value="TYR_RECOMBINASE"/>
    <property type="match status" value="1"/>
</dbReference>
<keyword evidence="5" id="KW-1185">Reference proteome</keyword>
<dbReference type="InterPro" id="IPR002104">
    <property type="entry name" value="Integrase_catalytic"/>
</dbReference>
<feature type="region of interest" description="Disordered" evidence="2">
    <location>
        <begin position="219"/>
        <end position="238"/>
    </location>
</feature>
<dbReference type="InterPro" id="IPR046668">
    <property type="entry name" value="DUF6538"/>
</dbReference>
<dbReference type="InterPro" id="IPR013762">
    <property type="entry name" value="Integrase-like_cat_sf"/>
</dbReference>
<keyword evidence="1" id="KW-0233">DNA recombination</keyword>
<dbReference type="SUPFAM" id="SSF56349">
    <property type="entry name" value="DNA breaking-rejoining enzymes"/>
    <property type="match status" value="1"/>
</dbReference>
<sequence length="610" mass="69231">MKLAPTYLYRNRHGTFYFRMVIPASLRPRINGKREIRRSLKTDSERLALKRARQHAVHFDSIFDRASRMTDHSDYEPSQEDIDLFDELCRDQKGIGVGTWSSPASAAAESEPVLSNAEIEERQRRHCIAELLEGRFDRPIRDELEPLARKLLALSRSYQPTELPRVLPKLRDELVTVSLTATGTPTATELPLATEPSHDPKMASWTLYDVWQHQLERDRADKTTRGGQAKHGGTLEESKRRARVMTVLTRHKPVCELTKQDWQFAYDAARTIRAGATVTIDPPSPLESLVTDDPGEMAGHERVTSLIGAMKRIQRHARFLDLTVIGPEDLLIKAVQKRENSRSRKGKPFSMEEVETIFSGYIYQGTPPANRTKAYPFWFWMPLVAYFTGARTNEIAQLDTADIREIDGHPCFDFRPDDPKAFEAKRVKTEEARQVPIHPRLIDLGFLDYLASQRTAKQKKLFGDGLAYLPPRDETSDHNKEGWAKSASKFFNEAPNGYLVAIGVHYPKSGKSLYSFRHTLETNLRNARRDGKPVDQTVIDAITGHAPNTIAGKHYDGGATIEHKLAALKLLPIPEAIQRLKSYQADFADRFGAVLRKSITSHRARHPRMV</sequence>
<evidence type="ECO:0000259" key="3">
    <source>
        <dbReference type="PROSITE" id="PS51898"/>
    </source>
</evidence>
<dbReference type="EMBL" id="CP065720">
    <property type="protein sequence ID" value="QPT19737.1"/>
    <property type="molecule type" value="Genomic_DNA"/>
</dbReference>
<proteinExistence type="predicted"/>
<gene>
    <name evidence="4" type="ORF">I6G34_00760</name>
</gene>